<name>A0A0R2MJ64_9LACO</name>
<evidence type="ECO:0000313" key="2">
    <source>
        <dbReference type="Proteomes" id="UP000051783"/>
    </source>
</evidence>
<dbReference type="PATRIC" id="fig|942150.3.peg.2106"/>
<gene>
    <name evidence="1" type="ORF">IV64_GL002026</name>
</gene>
<proteinExistence type="predicted"/>
<organism evidence="1 2">
    <name type="scientific">Lactiplantibacillus xiangfangensis</name>
    <dbReference type="NCBI Taxonomy" id="942150"/>
    <lineage>
        <taxon>Bacteria</taxon>
        <taxon>Bacillati</taxon>
        <taxon>Bacillota</taxon>
        <taxon>Bacilli</taxon>
        <taxon>Lactobacillales</taxon>
        <taxon>Lactobacillaceae</taxon>
        <taxon>Lactiplantibacillus</taxon>
    </lineage>
</organism>
<sequence>MSKDEVIKSLSDTPIGLDVENEGTREGTIVDGEKFYNKMLLFDPDRFTHCKNDNEITVAANKGLDVKDKLNADEWGIKSEEHE</sequence>
<accession>A0A0R2MJ64</accession>
<protein>
    <submittedName>
        <fullName evidence="1">Uncharacterized protein</fullName>
    </submittedName>
</protein>
<dbReference type="AlphaFoldDB" id="A0A0R2MJ64"/>
<comment type="caution">
    <text evidence="1">The sequence shown here is derived from an EMBL/GenBank/DDBJ whole genome shotgun (WGS) entry which is preliminary data.</text>
</comment>
<dbReference type="EMBL" id="JQCL01000038">
    <property type="protein sequence ID" value="KRO13749.1"/>
    <property type="molecule type" value="Genomic_DNA"/>
</dbReference>
<evidence type="ECO:0000313" key="1">
    <source>
        <dbReference type="EMBL" id="KRO13749.1"/>
    </source>
</evidence>
<dbReference type="Proteomes" id="UP000051783">
    <property type="component" value="Unassembled WGS sequence"/>
</dbReference>
<keyword evidence="2" id="KW-1185">Reference proteome</keyword>
<reference evidence="1 2" key="1">
    <citation type="journal article" date="2015" name="Genome Announc.">
        <title>Expanding the biotechnology potential of lactobacilli through comparative genomics of 213 strains and associated genera.</title>
        <authorList>
            <person name="Sun Z."/>
            <person name="Harris H.M."/>
            <person name="McCann A."/>
            <person name="Guo C."/>
            <person name="Argimon S."/>
            <person name="Zhang W."/>
            <person name="Yang X."/>
            <person name="Jeffery I.B."/>
            <person name="Cooney J.C."/>
            <person name="Kagawa T.F."/>
            <person name="Liu W."/>
            <person name="Song Y."/>
            <person name="Salvetti E."/>
            <person name="Wrobel A."/>
            <person name="Rasinkangas P."/>
            <person name="Parkhill J."/>
            <person name="Rea M.C."/>
            <person name="O'Sullivan O."/>
            <person name="Ritari J."/>
            <person name="Douillard F.P."/>
            <person name="Paul Ross R."/>
            <person name="Yang R."/>
            <person name="Briner A.E."/>
            <person name="Felis G.E."/>
            <person name="de Vos W.M."/>
            <person name="Barrangou R."/>
            <person name="Klaenhammer T.R."/>
            <person name="Caufield P.W."/>
            <person name="Cui Y."/>
            <person name="Zhang H."/>
            <person name="O'Toole P.W."/>
        </authorList>
    </citation>
    <scope>NUCLEOTIDE SEQUENCE [LARGE SCALE GENOMIC DNA]</scope>
    <source>
        <strain evidence="1 2">LMG 26013</strain>
    </source>
</reference>